<dbReference type="AlphaFoldDB" id="A0A061I4U8"/>
<name>A0A061I4U8_CRIGR</name>
<evidence type="ECO:0000256" key="1">
    <source>
        <dbReference type="ARBA" id="ARBA00004123"/>
    </source>
</evidence>
<evidence type="ECO:0000313" key="8">
    <source>
        <dbReference type="EMBL" id="ERE74780.1"/>
    </source>
</evidence>
<sequence>PNCYAKVITVESQKKIVIYSKQHINVNEEITYDYKFPIEDVKIPCLCGSENCRGTLN</sequence>
<keyword evidence="4" id="KW-0949">S-adenosyl-L-methionine</keyword>
<dbReference type="SUPFAM" id="SSF82199">
    <property type="entry name" value="SET domain"/>
    <property type="match status" value="1"/>
</dbReference>
<dbReference type="InterPro" id="IPR044570">
    <property type="entry name" value="Set1-like"/>
</dbReference>
<dbReference type="GO" id="GO:0042800">
    <property type="term" value="F:histone H3K4 methyltransferase activity"/>
    <property type="evidence" value="ECO:0007669"/>
    <property type="project" value="InterPro"/>
</dbReference>
<dbReference type="Proteomes" id="UP000030759">
    <property type="component" value="Unassembled WGS sequence"/>
</dbReference>
<feature type="domain" description="Post-SET" evidence="7">
    <location>
        <begin position="41"/>
        <end position="57"/>
    </location>
</feature>
<evidence type="ECO:0000256" key="6">
    <source>
        <dbReference type="ARBA" id="ARBA00023242"/>
    </source>
</evidence>
<accession>A0A061I4U8</accession>
<dbReference type="SMART" id="SM00508">
    <property type="entry name" value="PostSET"/>
    <property type="match status" value="1"/>
</dbReference>
<dbReference type="InterPro" id="IPR046341">
    <property type="entry name" value="SET_dom_sf"/>
</dbReference>
<evidence type="ECO:0000256" key="5">
    <source>
        <dbReference type="ARBA" id="ARBA00022853"/>
    </source>
</evidence>
<evidence type="ECO:0000259" key="7">
    <source>
        <dbReference type="PROSITE" id="PS50868"/>
    </source>
</evidence>
<organism evidence="8 9">
    <name type="scientific">Cricetulus griseus</name>
    <name type="common">Chinese hamster</name>
    <name type="synonym">Cricetulus barabensis griseus</name>
    <dbReference type="NCBI Taxonomy" id="10029"/>
    <lineage>
        <taxon>Eukaryota</taxon>
        <taxon>Metazoa</taxon>
        <taxon>Chordata</taxon>
        <taxon>Craniata</taxon>
        <taxon>Vertebrata</taxon>
        <taxon>Euteleostomi</taxon>
        <taxon>Mammalia</taxon>
        <taxon>Eutheria</taxon>
        <taxon>Euarchontoglires</taxon>
        <taxon>Glires</taxon>
        <taxon>Rodentia</taxon>
        <taxon>Myomorpha</taxon>
        <taxon>Muroidea</taxon>
        <taxon>Cricetidae</taxon>
        <taxon>Cricetinae</taxon>
        <taxon>Cricetulus</taxon>
    </lineage>
</organism>
<dbReference type="EMBL" id="KE675770">
    <property type="protein sequence ID" value="ERE74780.1"/>
    <property type="molecule type" value="Genomic_DNA"/>
</dbReference>
<feature type="non-terminal residue" evidence="8">
    <location>
        <position position="1"/>
    </location>
</feature>
<dbReference type="GO" id="GO:0032259">
    <property type="term" value="P:methylation"/>
    <property type="evidence" value="ECO:0007669"/>
    <property type="project" value="UniProtKB-KW"/>
</dbReference>
<dbReference type="PANTHER" id="PTHR45814">
    <property type="entry name" value="HISTONE-LYSINE N-METHYLTRANSFERASE SETD1"/>
    <property type="match status" value="1"/>
</dbReference>
<dbReference type="PROSITE" id="PS50868">
    <property type="entry name" value="POST_SET"/>
    <property type="match status" value="1"/>
</dbReference>
<dbReference type="Pfam" id="PF00856">
    <property type="entry name" value="SET"/>
    <property type="match status" value="1"/>
</dbReference>
<keyword evidence="6" id="KW-0539">Nucleus</keyword>
<keyword evidence="5" id="KW-0156">Chromatin regulator</keyword>
<evidence type="ECO:0000313" key="9">
    <source>
        <dbReference type="Proteomes" id="UP000030759"/>
    </source>
</evidence>
<dbReference type="PANTHER" id="PTHR45814:SF1">
    <property type="entry name" value="HISTONE-LYSINE N-METHYLTRANSFERASE SETD1B"/>
    <property type="match status" value="1"/>
</dbReference>
<evidence type="ECO:0000256" key="4">
    <source>
        <dbReference type="ARBA" id="ARBA00022691"/>
    </source>
</evidence>
<evidence type="ECO:0000256" key="2">
    <source>
        <dbReference type="ARBA" id="ARBA00022603"/>
    </source>
</evidence>
<dbReference type="EC" id="2.1.1.43" evidence="8"/>
<evidence type="ECO:0000256" key="3">
    <source>
        <dbReference type="ARBA" id="ARBA00022679"/>
    </source>
</evidence>
<dbReference type="GO" id="GO:0048188">
    <property type="term" value="C:Set1C/COMPASS complex"/>
    <property type="evidence" value="ECO:0007669"/>
    <property type="project" value="TreeGrafter"/>
</dbReference>
<comment type="subcellular location">
    <subcellularLocation>
        <location evidence="1">Nucleus</location>
    </subcellularLocation>
</comment>
<dbReference type="InterPro" id="IPR003616">
    <property type="entry name" value="Post-SET_dom"/>
</dbReference>
<gene>
    <name evidence="8" type="ORF">H671_4g13168</name>
</gene>
<reference evidence="9" key="1">
    <citation type="journal article" date="2013" name="Nat. Biotechnol.">
        <title>Chinese hamster genome sequenced from sorted chromosomes.</title>
        <authorList>
            <person name="Brinkrolf K."/>
            <person name="Rupp O."/>
            <person name="Laux H."/>
            <person name="Kollin F."/>
            <person name="Ernst W."/>
            <person name="Linke B."/>
            <person name="Kofler R."/>
            <person name="Romand S."/>
            <person name="Hesse F."/>
            <person name="Budach W.E."/>
            <person name="Galosy S."/>
            <person name="Muller D."/>
            <person name="Noll T."/>
            <person name="Wienberg J."/>
            <person name="Jostock T."/>
            <person name="Leonard M."/>
            <person name="Grillari J."/>
            <person name="Tauch A."/>
            <person name="Goesmann A."/>
            <person name="Helk B."/>
            <person name="Mott J.E."/>
            <person name="Puhler A."/>
            <person name="Borth N."/>
        </authorList>
    </citation>
    <scope>NUCLEOTIDE SEQUENCE [LARGE SCALE GENOMIC DNA]</scope>
    <source>
        <strain evidence="9">17A/GY</strain>
    </source>
</reference>
<proteinExistence type="predicted"/>
<keyword evidence="2 8" id="KW-0489">Methyltransferase</keyword>
<dbReference type="Gene3D" id="2.170.270.10">
    <property type="entry name" value="SET domain"/>
    <property type="match status" value="1"/>
</dbReference>
<dbReference type="InterPro" id="IPR001214">
    <property type="entry name" value="SET_dom"/>
</dbReference>
<protein>
    <submittedName>
        <fullName evidence="8">Histone-lysine N-methyltransferase SETD1A-like protein</fullName>
        <ecNumber evidence="8">2.1.1.43</ecNumber>
    </submittedName>
</protein>
<keyword evidence="3 8" id="KW-0808">Transferase</keyword>